<dbReference type="AlphaFoldDB" id="A0A8H7QF17"/>
<name>A0A8H7QF17_9FUNG</name>
<accession>A0A8H7QF17</accession>
<dbReference type="Proteomes" id="UP000603453">
    <property type="component" value="Unassembled WGS sequence"/>
</dbReference>
<reference evidence="1" key="1">
    <citation type="submission" date="2020-12" db="EMBL/GenBank/DDBJ databases">
        <title>Metabolic potential, ecology and presence of endohyphal bacteria is reflected in genomic diversity of Mucoromycotina.</title>
        <authorList>
            <person name="Muszewska A."/>
            <person name="Okrasinska A."/>
            <person name="Steczkiewicz K."/>
            <person name="Drgas O."/>
            <person name="Orlowska M."/>
            <person name="Perlinska-Lenart U."/>
            <person name="Aleksandrzak-Piekarczyk T."/>
            <person name="Szatraj K."/>
            <person name="Zielenkiewicz U."/>
            <person name="Pilsyk S."/>
            <person name="Malc E."/>
            <person name="Mieczkowski P."/>
            <person name="Kruszewska J.S."/>
            <person name="Biernat P."/>
            <person name="Pawlowska J."/>
        </authorList>
    </citation>
    <scope>NUCLEOTIDE SEQUENCE</scope>
    <source>
        <strain evidence="1">WA0000017839</strain>
    </source>
</reference>
<dbReference type="EMBL" id="JAEPRD010000379">
    <property type="protein sequence ID" value="KAG2191609.1"/>
    <property type="molecule type" value="Genomic_DNA"/>
</dbReference>
<evidence type="ECO:0000313" key="2">
    <source>
        <dbReference type="Proteomes" id="UP000603453"/>
    </source>
</evidence>
<protein>
    <submittedName>
        <fullName evidence="1">Uncharacterized protein</fullName>
    </submittedName>
</protein>
<gene>
    <name evidence="1" type="ORF">INT47_000370</name>
</gene>
<proteinExistence type="predicted"/>
<dbReference type="OrthoDB" id="6066315at2759"/>
<evidence type="ECO:0000313" key="1">
    <source>
        <dbReference type="EMBL" id="KAG2191609.1"/>
    </source>
</evidence>
<organism evidence="1 2">
    <name type="scientific">Mucor saturninus</name>
    <dbReference type="NCBI Taxonomy" id="64648"/>
    <lineage>
        <taxon>Eukaryota</taxon>
        <taxon>Fungi</taxon>
        <taxon>Fungi incertae sedis</taxon>
        <taxon>Mucoromycota</taxon>
        <taxon>Mucoromycotina</taxon>
        <taxon>Mucoromycetes</taxon>
        <taxon>Mucorales</taxon>
        <taxon>Mucorineae</taxon>
        <taxon>Mucoraceae</taxon>
        <taxon>Mucor</taxon>
    </lineage>
</organism>
<sequence>MICKHFGKYRAAKNGEGCSAFVYIHKDVKLAGKLWTVRSSCLEHSNPLSEDKRAYHNNRKLNADDQESVITLMRGGTTPSKTLKMLETKGVRNLIVTDLTNIQQQFCRDSHTDMWNFVKNLESSGHQVRFLTDADE</sequence>
<comment type="caution">
    <text evidence="1">The sequence shown here is derived from an EMBL/GenBank/DDBJ whole genome shotgun (WGS) entry which is preliminary data.</text>
</comment>
<keyword evidence="2" id="KW-1185">Reference proteome</keyword>